<reference evidence="2 3" key="1">
    <citation type="submission" date="2019-10" db="EMBL/GenBank/DDBJ databases">
        <authorList>
            <person name="Palmer J.M."/>
        </authorList>
    </citation>
    <scope>NUCLEOTIDE SEQUENCE [LARGE SCALE GENOMIC DNA]</scope>
    <source>
        <strain evidence="2 3">TWF718</strain>
    </source>
</reference>
<dbReference type="Proteomes" id="UP001313282">
    <property type="component" value="Unassembled WGS sequence"/>
</dbReference>
<feature type="region of interest" description="Disordered" evidence="1">
    <location>
        <begin position="1"/>
        <end position="58"/>
    </location>
</feature>
<proteinExistence type="predicted"/>
<sequence>MSMAGATDGYCGDGDGDGEGGDNGDGGDNDDGDVGDDGGDGGGEKKKKKKKKGERFDTIRDASEALQFKLSAVHQTLPHHLGQQLDPPDKHPPQTGIAPVASLLGEECHSRE</sequence>
<comment type="caution">
    <text evidence="2">The sequence shown here is derived from an EMBL/GenBank/DDBJ whole genome shotgun (WGS) entry which is preliminary data.</text>
</comment>
<organism evidence="2 3">
    <name type="scientific">Orbilia javanica</name>
    <dbReference type="NCBI Taxonomy" id="47235"/>
    <lineage>
        <taxon>Eukaryota</taxon>
        <taxon>Fungi</taxon>
        <taxon>Dikarya</taxon>
        <taxon>Ascomycota</taxon>
        <taxon>Pezizomycotina</taxon>
        <taxon>Orbiliomycetes</taxon>
        <taxon>Orbiliales</taxon>
        <taxon>Orbiliaceae</taxon>
        <taxon>Orbilia</taxon>
    </lineage>
</organism>
<name>A0AAN8MH36_9PEZI</name>
<evidence type="ECO:0000256" key="1">
    <source>
        <dbReference type="SAM" id="MobiDB-lite"/>
    </source>
</evidence>
<gene>
    <name evidence="2" type="ORF">TWF718_011264</name>
</gene>
<evidence type="ECO:0000313" key="3">
    <source>
        <dbReference type="Proteomes" id="UP001313282"/>
    </source>
</evidence>
<protein>
    <submittedName>
        <fullName evidence="2">Uncharacterized protein</fullName>
    </submittedName>
</protein>
<dbReference type="AlphaFoldDB" id="A0AAN8MH36"/>
<accession>A0AAN8MH36</accession>
<feature type="region of interest" description="Disordered" evidence="1">
    <location>
        <begin position="75"/>
        <end position="112"/>
    </location>
</feature>
<dbReference type="EMBL" id="JAVHNR010000009">
    <property type="protein sequence ID" value="KAK6333454.1"/>
    <property type="molecule type" value="Genomic_DNA"/>
</dbReference>
<feature type="compositionally biased region" description="Acidic residues" evidence="1">
    <location>
        <begin position="14"/>
        <end position="39"/>
    </location>
</feature>
<keyword evidence="3" id="KW-1185">Reference proteome</keyword>
<evidence type="ECO:0000313" key="2">
    <source>
        <dbReference type="EMBL" id="KAK6333454.1"/>
    </source>
</evidence>